<dbReference type="SUPFAM" id="SSF56519">
    <property type="entry name" value="Penicillin binding protein dimerisation domain"/>
    <property type="match status" value="1"/>
</dbReference>
<dbReference type="InterPro" id="IPR036138">
    <property type="entry name" value="PBP_dimer_sf"/>
</dbReference>
<evidence type="ECO:0000256" key="13">
    <source>
        <dbReference type="SAM" id="Phobius"/>
    </source>
</evidence>
<feature type="domain" description="Penicillin-binding protein dimerisation" evidence="15">
    <location>
        <begin position="62"/>
        <end position="231"/>
    </location>
</feature>
<evidence type="ECO:0000256" key="6">
    <source>
        <dbReference type="ARBA" id="ARBA00022692"/>
    </source>
</evidence>
<sequence length="635" mass="71865">MSSLYNENGILKGQKNRINLLAIIFTVLIFILIARLFYLQIIRGGYYYKLAKNNATRIIYLTAPRGNILSSKGKILVDNESSFNIAITLAHIENLKAELIFLARLMHQNYNKFLKTVKKEEFLPSYEPIILMRNISVKELSKFEVNKLFLPGFFIAKIPIRHYPYKKIGAQIFGYVGPVSSSQLKEKKYDYLNSSDIVGETGLEYYYQKYLHGKDGEKRVVVNSHGEPIGKIIIKKPVMGANLYTTLDLPLERLAYKLMKKREGAVIAINPNNGKILAMVSTPSFNPFYFSEGISQKRWDKIIKNDQHPLENKAIQNALAPGSTFKVIGALAALSLHLITPKEKIYSGSTFKLGNAVFYNWNPNQKSKINLYRAIAESVDTYFYSIGVKISVNKLANYAFKFGFGRKTGIDLPDENPGFIPTRQLVYKIYHRHWYKGSTLSAIIGQSYDIVTPIQLVTAYSSIANGGNMYRPYLLKKIVSQNGRILKEMKPKLIKHIDIKKSYLSAVKKGLCDVVNKDYGTAVNGRIDGITFCGKTGTAQIISKTYSIYDIKKIPRKYRDNAWFVGFAPLKNPKIAVVVLDMHANFLGANAAVIAKKIVEKYLEQKGLWKPPVRKKVNGKVKSKSKVPSFIYTSF</sequence>
<organism evidence="16 17">
    <name type="scientific">Candidatus Acidulodesulfobacterium ferriphilum</name>
    <dbReference type="NCBI Taxonomy" id="2597223"/>
    <lineage>
        <taxon>Bacteria</taxon>
        <taxon>Deltaproteobacteria</taxon>
        <taxon>Candidatus Acidulodesulfobacterales</taxon>
        <taxon>Candidatus Acidulodesulfobacterium</taxon>
    </lineage>
</organism>
<dbReference type="GO" id="GO:0009002">
    <property type="term" value="F:serine-type D-Ala-D-Ala carboxypeptidase activity"/>
    <property type="evidence" value="ECO:0007669"/>
    <property type="project" value="InterPro"/>
</dbReference>
<dbReference type="PANTHER" id="PTHR30627:SF2">
    <property type="entry name" value="PEPTIDOGLYCAN D,D-TRANSPEPTIDASE MRDA"/>
    <property type="match status" value="1"/>
</dbReference>
<dbReference type="GO" id="GO:0005886">
    <property type="term" value="C:plasma membrane"/>
    <property type="evidence" value="ECO:0007669"/>
    <property type="project" value="UniProtKB-SubCell"/>
</dbReference>
<evidence type="ECO:0000313" key="17">
    <source>
        <dbReference type="Proteomes" id="UP000320813"/>
    </source>
</evidence>
<dbReference type="GO" id="GO:0008360">
    <property type="term" value="P:regulation of cell shape"/>
    <property type="evidence" value="ECO:0007669"/>
    <property type="project" value="UniProtKB-KW"/>
</dbReference>
<keyword evidence="6 13" id="KW-0812">Transmembrane</keyword>
<dbReference type="PANTHER" id="PTHR30627">
    <property type="entry name" value="PEPTIDOGLYCAN D,D-TRANSPEPTIDASE"/>
    <property type="match status" value="1"/>
</dbReference>
<keyword evidence="10 13" id="KW-1133">Transmembrane helix</keyword>
<keyword evidence="5" id="KW-0645">Protease</keyword>
<dbReference type="GO" id="GO:0009252">
    <property type="term" value="P:peptidoglycan biosynthetic process"/>
    <property type="evidence" value="ECO:0007669"/>
    <property type="project" value="UniProtKB-KW"/>
</dbReference>
<dbReference type="Gene3D" id="3.40.710.10">
    <property type="entry name" value="DD-peptidase/beta-lactamase superfamily"/>
    <property type="match status" value="1"/>
</dbReference>
<dbReference type="InterPro" id="IPR005311">
    <property type="entry name" value="PBP_dimer"/>
</dbReference>
<name>A0A519BC67_9DELT</name>
<evidence type="ECO:0000256" key="5">
    <source>
        <dbReference type="ARBA" id="ARBA00022670"/>
    </source>
</evidence>
<dbReference type="EMBL" id="SGBD01000001">
    <property type="protein sequence ID" value="RZD14871.1"/>
    <property type="molecule type" value="Genomic_DNA"/>
</dbReference>
<evidence type="ECO:0000259" key="15">
    <source>
        <dbReference type="Pfam" id="PF03717"/>
    </source>
</evidence>
<dbReference type="InterPro" id="IPR012338">
    <property type="entry name" value="Beta-lactam/transpept-like"/>
</dbReference>
<keyword evidence="7" id="KW-0378">Hydrolase</keyword>
<evidence type="ECO:0000313" key="16">
    <source>
        <dbReference type="EMBL" id="RZD14871.1"/>
    </source>
</evidence>
<keyword evidence="4" id="KW-0997">Cell inner membrane</keyword>
<dbReference type="NCBIfam" id="TIGR03423">
    <property type="entry name" value="pbp2_mrdA"/>
    <property type="match status" value="1"/>
</dbReference>
<dbReference type="Gene3D" id="3.90.1310.10">
    <property type="entry name" value="Penicillin-binding protein 2a (Domain 2)"/>
    <property type="match status" value="1"/>
</dbReference>
<dbReference type="Proteomes" id="UP000320813">
    <property type="component" value="Unassembled WGS sequence"/>
</dbReference>
<proteinExistence type="predicted"/>
<evidence type="ECO:0000256" key="11">
    <source>
        <dbReference type="ARBA" id="ARBA00023136"/>
    </source>
</evidence>
<gene>
    <name evidence="16" type="primary">mrdA</name>
    <name evidence="16" type="ORF">EVJ47_00880</name>
</gene>
<dbReference type="GO" id="GO:0006508">
    <property type="term" value="P:proteolysis"/>
    <property type="evidence" value="ECO:0007669"/>
    <property type="project" value="UniProtKB-KW"/>
</dbReference>
<dbReference type="InterPro" id="IPR001460">
    <property type="entry name" value="PCN-bd_Tpept"/>
</dbReference>
<comment type="caution">
    <text evidence="16">The sequence shown here is derived from an EMBL/GenBank/DDBJ whole genome shotgun (WGS) entry which is preliminary data.</text>
</comment>
<dbReference type="SUPFAM" id="SSF56601">
    <property type="entry name" value="beta-lactamase/transpeptidase-like"/>
    <property type="match status" value="1"/>
</dbReference>
<evidence type="ECO:0000256" key="2">
    <source>
        <dbReference type="ARBA" id="ARBA00004236"/>
    </source>
</evidence>
<feature type="domain" description="Penicillin-binding protein transpeptidase" evidence="14">
    <location>
        <begin position="264"/>
        <end position="600"/>
    </location>
</feature>
<reference evidence="16 17" key="1">
    <citation type="submission" date="2019-01" db="EMBL/GenBank/DDBJ databases">
        <title>Insights into ecological role of a new deltaproteobacterial order Candidatus Sinidesulfobacterales (Sva0485) by metagenomics and metatranscriptomics.</title>
        <authorList>
            <person name="Tan S."/>
            <person name="Liu J."/>
            <person name="Fang Y."/>
            <person name="Hedlund B.P."/>
            <person name="Lian Z.H."/>
            <person name="Huang L.Y."/>
            <person name="Li J.T."/>
            <person name="Huang L.N."/>
            <person name="Li W.J."/>
            <person name="Jiang H.C."/>
            <person name="Dong H.L."/>
            <person name="Shu W.S."/>
        </authorList>
    </citation>
    <scope>NUCLEOTIDE SEQUENCE [LARGE SCALE GENOMIC DNA]</scope>
    <source>
        <strain evidence="16">AP3</strain>
    </source>
</reference>
<accession>A0A519BC67</accession>
<evidence type="ECO:0000259" key="14">
    <source>
        <dbReference type="Pfam" id="PF00905"/>
    </source>
</evidence>
<evidence type="ECO:0000256" key="4">
    <source>
        <dbReference type="ARBA" id="ARBA00022519"/>
    </source>
</evidence>
<dbReference type="Pfam" id="PF00905">
    <property type="entry name" value="Transpeptidase"/>
    <property type="match status" value="1"/>
</dbReference>
<dbReference type="Pfam" id="PF03717">
    <property type="entry name" value="PBP_dimer"/>
    <property type="match status" value="1"/>
</dbReference>
<evidence type="ECO:0000256" key="10">
    <source>
        <dbReference type="ARBA" id="ARBA00022989"/>
    </source>
</evidence>
<keyword evidence="9" id="KW-0573">Peptidoglycan synthesis</keyword>
<evidence type="ECO:0000256" key="8">
    <source>
        <dbReference type="ARBA" id="ARBA00022960"/>
    </source>
</evidence>
<evidence type="ECO:0000256" key="1">
    <source>
        <dbReference type="ARBA" id="ARBA00004167"/>
    </source>
</evidence>
<comment type="subcellular location">
    <subcellularLocation>
        <location evidence="2">Cell membrane</location>
    </subcellularLocation>
    <subcellularLocation>
        <location evidence="1">Membrane</location>
        <topology evidence="1">Single-pass membrane protein</topology>
    </subcellularLocation>
</comment>
<evidence type="ECO:0000256" key="12">
    <source>
        <dbReference type="ARBA" id="ARBA00023316"/>
    </source>
</evidence>
<evidence type="ECO:0000256" key="7">
    <source>
        <dbReference type="ARBA" id="ARBA00022801"/>
    </source>
</evidence>
<dbReference type="AlphaFoldDB" id="A0A519BC67"/>
<evidence type="ECO:0000256" key="3">
    <source>
        <dbReference type="ARBA" id="ARBA00022475"/>
    </source>
</evidence>
<dbReference type="GO" id="GO:0071555">
    <property type="term" value="P:cell wall organization"/>
    <property type="evidence" value="ECO:0007669"/>
    <property type="project" value="UniProtKB-KW"/>
</dbReference>
<dbReference type="GO" id="GO:0008658">
    <property type="term" value="F:penicillin binding"/>
    <property type="evidence" value="ECO:0007669"/>
    <property type="project" value="InterPro"/>
</dbReference>
<dbReference type="GO" id="GO:0071972">
    <property type="term" value="F:peptidoglycan L,D-transpeptidase activity"/>
    <property type="evidence" value="ECO:0007669"/>
    <property type="project" value="TreeGrafter"/>
</dbReference>
<keyword evidence="11 13" id="KW-0472">Membrane</keyword>
<dbReference type="InterPro" id="IPR017790">
    <property type="entry name" value="Penicillin-binding_protein_2"/>
</dbReference>
<protein>
    <submittedName>
        <fullName evidence="16">Penicillin-binding protein 2</fullName>
    </submittedName>
</protein>
<evidence type="ECO:0000256" key="9">
    <source>
        <dbReference type="ARBA" id="ARBA00022984"/>
    </source>
</evidence>
<keyword evidence="8" id="KW-0133">Cell shape</keyword>
<keyword evidence="3" id="KW-1003">Cell membrane</keyword>
<feature type="transmembrane region" description="Helical" evidence="13">
    <location>
        <begin position="20"/>
        <end position="39"/>
    </location>
</feature>
<dbReference type="InterPro" id="IPR050515">
    <property type="entry name" value="Beta-lactam/transpept"/>
</dbReference>
<keyword evidence="12" id="KW-0961">Cell wall biogenesis/degradation</keyword>